<comment type="caution">
    <text evidence="1">The sequence shown here is derived from an EMBL/GenBank/DDBJ whole genome shotgun (WGS) entry which is preliminary data.</text>
</comment>
<organism evidence="1 2">
    <name type="scientific">Catharanthus roseus</name>
    <name type="common">Madagascar periwinkle</name>
    <name type="synonym">Vinca rosea</name>
    <dbReference type="NCBI Taxonomy" id="4058"/>
    <lineage>
        <taxon>Eukaryota</taxon>
        <taxon>Viridiplantae</taxon>
        <taxon>Streptophyta</taxon>
        <taxon>Embryophyta</taxon>
        <taxon>Tracheophyta</taxon>
        <taxon>Spermatophyta</taxon>
        <taxon>Magnoliopsida</taxon>
        <taxon>eudicotyledons</taxon>
        <taxon>Gunneridae</taxon>
        <taxon>Pentapetalae</taxon>
        <taxon>asterids</taxon>
        <taxon>lamiids</taxon>
        <taxon>Gentianales</taxon>
        <taxon>Apocynaceae</taxon>
        <taxon>Rauvolfioideae</taxon>
        <taxon>Vinceae</taxon>
        <taxon>Catharanthinae</taxon>
        <taxon>Catharanthus</taxon>
    </lineage>
</organism>
<reference evidence="2" key="1">
    <citation type="journal article" date="2023" name="Nat. Plants">
        <title>Single-cell RNA sequencing provides a high-resolution roadmap for understanding the multicellular compartmentation of specialized metabolism.</title>
        <authorList>
            <person name="Sun S."/>
            <person name="Shen X."/>
            <person name="Li Y."/>
            <person name="Li Y."/>
            <person name="Wang S."/>
            <person name="Li R."/>
            <person name="Zhang H."/>
            <person name="Shen G."/>
            <person name="Guo B."/>
            <person name="Wei J."/>
            <person name="Xu J."/>
            <person name="St-Pierre B."/>
            <person name="Chen S."/>
            <person name="Sun C."/>
        </authorList>
    </citation>
    <scope>NUCLEOTIDE SEQUENCE [LARGE SCALE GENOMIC DNA]</scope>
</reference>
<accession>A0ACC0ABP9</accession>
<keyword evidence="2" id="KW-1185">Reference proteome</keyword>
<name>A0ACC0ABP9_CATRO</name>
<protein>
    <submittedName>
        <fullName evidence="1">Uncharacterized protein</fullName>
    </submittedName>
</protein>
<dbReference type="EMBL" id="CM044706">
    <property type="protein sequence ID" value="KAI5658054.1"/>
    <property type="molecule type" value="Genomic_DNA"/>
</dbReference>
<proteinExistence type="predicted"/>
<sequence>MINKWSKIDLIHHEKGLKQIANKRIINLSLREICIISIIVVAIESMLILEATMDMETSFLKDIMELRVNILSVQKRKKVSFRKSERVKENEFFIEKQESEKEEQREKRIVVLEKSEEVNFYADETNSSFANEFLCVKNIENSSKDEGGKLAYKTINFFPSNSLALRSILRKLSCFHLFSRKIVDKCHFSIANYVSYVLGIEDKGRNMEKELGAILEELPISLSLNPSLMCYKVSFMQLKLFLESYLSYCVSSYDLLKNQLVNNVVSGEPSCFGCELVHDDSSFYAKVCGFLEFNCASFVVFHEKCNEKYVDNYDSILTWFETFMNDFDGANFLNLSLLFLDDQVKFHCYEQKLVNVITSLNTLFENTFGFQFYHFHFKELLLKDFESQMGTNLELFKINSLAFEISNLRKEAFEQISKEKCRPSWKFGNFMLTFSHLILCNTMGEKRCFYANESEFIEAIEKDELVSLLYCKEELSGLSPLKEMEHQIEWEDLKNKLEGFEDQRKASNLFSISSINKDHSREQIGGENGEVLEKCTLPPMVALPLLLPVGFCWHITWKNTPYHVH</sequence>
<dbReference type="Proteomes" id="UP001060085">
    <property type="component" value="Linkage Group LG06"/>
</dbReference>
<evidence type="ECO:0000313" key="2">
    <source>
        <dbReference type="Proteomes" id="UP001060085"/>
    </source>
</evidence>
<gene>
    <name evidence="1" type="ORF">M9H77_26847</name>
</gene>
<evidence type="ECO:0000313" key="1">
    <source>
        <dbReference type="EMBL" id="KAI5658054.1"/>
    </source>
</evidence>